<dbReference type="InterPro" id="IPR029063">
    <property type="entry name" value="SAM-dependent_MTases_sf"/>
</dbReference>
<dbReference type="EMBL" id="PVWK01000117">
    <property type="protein sequence ID" value="PSB25981.1"/>
    <property type="molecule type" value="Genomic_DNA"/>
</dbReference>
<proteinExistence type="predicted"/>
<name>A0A2T1DZU8_9CYAN</name>
<dbReference type="Proteomes" id="UP000239576">
    <property type="component" value="Unassembled WGS sequence"/>
</dbReference>
<reference evidence="2 3" key="2">
    <citation type="submission" date="2018-03" db="EMBL/GenBank/DDBJ databases">
        <title>The ancient ancestry and fast evolution of plastids.</title>
        <authorList>
            <person name="Moore K.R."/>
            <person name="Magnabosco C."/>
            <person name="Momper L."/>
            <person name="Gold D.A."/>
            <person name="Bosak T."/>
            <person name="Fournier G.P."/>
        </authorList>
    </citation>
    <scope>NUCLEOTIDE SEQUENCE [LARGE SCALE GENOMIC DNA]</scope>
    <source>
        <strain evidence="2 3">ULC18</strain>
    </source>
</reference>
<accession>A0A2T1DZU8</accession>
<comment type="caution">
    <text evidence="2">The sequence shown here is derived from an EMBL/GenBank/DDBJ whole genome shotgun (WGS) entry which is preliminary data.</text>
</comment>
<evidence type="ECO:0000259" key="1">
    <source>
        <dbReference type="Pfam" id="PF08241"/>
    </source>
</evidence>
<evidence type="ECO:0000313" key="2">
    <source>
        <dbReference type="EMBL" id="PSB25981.1"/>
    </source>
</evidence>
<reference evidence="3" key="1">
    <citation type="submission" date="2018-02" db="EMBL/GenBank/DDBJ databases">
        <authorList>
            <person name="Moore K."/>
            <person name="Momper L."/>
        </authorList>
    </citation>
    <scope>NUCLEOTIDE SEQUENCE [LARGE SCALE GENOMIC DNA]</scope>
    <source>
        <strain evidence="3">ULC18</strain>
    </source>
</reference>
<keyword evidence="2" id="KW-0808">Transferase</keyword>
<gene>
    <name evidence="2" type="ORF">C7B82_20980</name>
</gene>
<dbReference type="GO" id="GO:0032259">
    <property type="term" value="P:methylation"/>
    <property type="evidence" value="ECO:0007669"/>
    <property type="project" value="UniProtKB-KW"/>
</dbReference>
<dbReference type="OrthoDB" id="457170at2"/>
<keyword evidence="3" id="KW-1185">Reference proteome</keyword>
<evidence type="ECO:0000313" key="3">
    <source>
        <dbReference type="Proteomes" id="UP000239576"/>
    </source>
</evidence>
<feature type="domain" description="Methyltransferase type 11" evidence="1">
    <location>
        <begin position="34"/>
        <end position="78"/>
    </location>
</feature>
<sequence>MKYLNLGCGRRFHSDWTNIDFTSTAKDVIAHDLGQSIPFPENSFDVVYHSHLLEHFSKQAAKAFIKECCRVLRPDGILRVAVPDLEQIAHSYLAALELALSGSHEGAANYDWILLEMYDQTARNKAGGEMLYYLHQENIPNVEYVIKRCNSEIKTIIEMGQRQRDLDSYPKNFKGQFRSLLKPFYYFFRYPKYRRDLLLKMLLGQEFSALEIGRFRQSGEVHYWMYDRYSLSLLLRQCGLESIMQRTATESYIPNWSDWHLDTEPDGTTYKPDSLFVEAIKPTNFSLCAAL</sequence>
<dbReference type="RefSeq" id="WP_106258315.1">
    <property type="nucleotide sequence ID" value="NZ_CAWNSW010000166.1"/>
</dbReference>
<dbReference type="SUPFAM" id="SSF53335">
    <property type="entry name" value="S-adenosyl-L-methionine-dependent methyltransferases"/>
    <property type="match status" value="1"/>
</dbReference>
<dbReference type="CDD" id="cd02440">
    <property type="entry name" value="AdoMet_MTases"/>
    <property type="match status" value="1"/>
</dbReference>
<dbReference type="Pfam" id="PF08241">
    <property type="entry name" value="Methyltransf_11"/>
    <property type="match status" value="1"/>
</dbReference>
<dbReference type="GO" id="GO:0008757">
    <property type="term" value="F:S-adenosylmethionine-dependent methyltransferase activity"/>
    <property type="evidence" value="ECO:0007669"/>
    <property type="project" value="InterPro"/>
</dbReference>
<organism evidence="2 3">
    <name type="scientific">Stenomitos frigidus ULC18</name>
    <dbReference type="NCBI Taxonomy" id="2107698"/>
    <lineage>
        <taxon>Bacteria</taxon>
        <taxon>Bacillati</taxon>
        <taxon>Cyanobacteriota</taxon>
        <taxon>Cyanophyceae</taxon>
        <taxon>Leptolyngbyales</taxon>
        <taxon>Leptolyngbyaceae</taxon>
        <taxon>Stenomitos</taxon>
    </lineage>
</organism>
<dbReference type="Gene3D" id="3.40.50.150">
    <property type="entry name" value="Vaccinia Virus protein VP39"/>
    <property type="match status" value="1"/>
</dbReference>
<dbReference type="AlphaFoldDB" id="A0A2T1DZU8"/>
<dbReference type="InterPro" id="IPR013216">
    <property type="entry name" value="Methyltransf_11"/>
</dbReference>
<protein>
    <submittedName>
        <fullName evidence="2">Methyltransferase type 11</fullName>
    </submittedName>
</protein>
<keyword evidence="2" id="KW-0489">Methyltransferase</keyword>